<reference evidence="2 3" key="1">
    <citation type="journal article" date="2018" name="Nat. Ecol. Evol.">
        <title>Pezizomycetes genomes reveal the molecular basis of ectomycorrhizal truffle lifestyle.</title>
        <authorList>
            <person name="Murat C."/>
            <person name="Payen T."/>
            <person name="Noel B."/>
            <person name="Kuo A."/>
            <person name="Morin E."/>
            <person name="Chen J."/>
            <person name="Kohler A."/>
            <person name="Krizsan K."/>
            <person name="Balestrini R."/>
            <person name="Da Silva C."/>
            <person name="Montanini B."/>
            <person name="Hainaut M."/>
            <person name="Levati E."/>
            <person name="Barry K.W."/>
            <person name="Belfiori B."/>
            <person name="Cichocki N."/>
            <person name="Clum A."/>
            <person name="Dockter R.B."/>
            <person name="Fauchery L."/>
            <person name="Guy J."/>
            <person name="Iotti M."/>
            <person name="Le Tacon F."/>
            <person name="Lindquist E.A."/>
            <person name="Lipzen A."/>
            <person name="Malagnac F."/>
            <person name="Mello A."/>
            <person name="Molinier V."/>
            <person name="Miyauchi S."/>
            <person name="Poulain J."/>
            <person name="Riccioni C."/>
            <person name="Rubini A."/>
            <person name="Sitrit Y."/>
            <person name="Splivallo R."/>
            <person name="Traeger S."/>
            <person name="Wang M."/>
            <person name="Zifcakova L."/>
            <person name="Wipf D."/>
            <person name="Zambonelli A."/>
            <person name="Paolocci F."/>
            <person name="Nowrousian M."/>
            <person name="Ottonello S."/>
            <person name="Baldrian P."/>
            <person name="Spatafora J.W."/>
            <person name="Henrissat B."/>
            <person name="Nagy L.G."/>
            <person name="Aury J.M."/>
            <person name="Wincker P."/>
            <person name="Grigoriev I.V."/>
            <person name="Bonfante P."/>
            <person name="Martin F.M."/>
        </authorList>
    </citation>
    <scope>NUCLEOTIDE SEQUENCE [LARGE SCALE GENOMIC DNA]</scope>
    <source>
        <strain evidence="2 3">RN42</strain>
    </source>
</reference>
<gene>
    <name evidence="2" type="ORF">BJ508DRAFT_367653</name>
</gene>
<name>A0A3N4HAW1_ASCIM</name>
<evidence type="ECO:0000313" key="2">
    <source>
        <dbReference type="EMBL" id="RPA71652.1"/>
    </source>
</evidence>
<dbReference type="AlphaFoldDB" id="A0A3N4HAW1"/>
<evidence type="ECO:0000256" key="1">
    <source>
        <dbReference type="SAM" id="MobiDB-lite"/>
    </source>
</evidence>
<feature type="compositionally biased region" description="Pro residues" evidence="1">
    <location>
        <begin position="25"/>
        <end position="54"/>
    </location>
</feature>
<sequence length="289" mass="31272">MRPSPPARITLTSTLNSIFSKLHPKPTPTSPSLPPPPPPPPPPPLPPPPFTTPPAPSQLLTRFITSPLPVFLEHVASHSVNVDLALHTLSRTLKLHTTHRRASPDVASPYDPLKALSVVCGGLDKQGLLTEAAKLERFRKVAAAALRNAHLLKSVGKQGLWAVHRRRNRLIAHLFKTYTLRYTSSASAGQPVLDAMFWEGLLGGLFNGRLGLGQIEEVELVRSTVAAWNYELGLRGEELGRRPVVEGRGVFDGVVEGAVGWEGMVGEKWVVLGEGVAWEGLGEGKIVVE</sequence>
<protein>
    <submittedName>
        <fullName evidence="2">Uncharacterized protein</fullName>
    </submittedName>
</protein>
<proteinExistence type="predicted"/>
<feature type="region of interest" description="Disordered" evidence="1">
    <location>
        <begin position="19"/>
        <end position="54"/>
    </location>
</feature>
<dbReference type="SUPFAM" id="SSF101447">
    <property type="entry name" value="Formin homology 2 domain (FH2 domain)"/>
    <property type="match status" value="1"/>
</dbReference>
<accession>A0A3N4HAW1</accession>
<keyword evidence="3" id="KW-1185">Reference proteome</keyword>
<evidence type="ECO:0000313" key="3">
    <source>
        <dbReference type="Proteomes" id="UP000275078"/>
    </source>
</evidence>
<organism evidence="2 3">
    <name type="scientific">Ascobolus immersus RN42</name>
    <dbReference type="NCBI Taxonomy" id="1160509"/>
    <lineage>
        <taxon>Eukaryota</taxon>
        <taxon>Fungi</taxon>
        <taxon>Dikarya</taxon>
        <taxon>Ascomycota</taxon>
        <taxon>Pezizomycotina</taxon>
        <taxon>Pezizomycetes</taxon>
        <taxon>Pezizales</taxon>
        <taxon>Ascobolaceae</taxon>
        <taxon>Ascobolus</taxon>
    </lineage>
</organism>
<dbReference type="EMBL" id="ML119909">
    <property type="protein sequence ID" value="RPA71652.1"/>
    <property type="molecule type" value="Genomic_DNA"/>
</dbReference>
<dbReference type="Proteomes" id="UP000275078">
    <property type="component" value="Unassembled WGS sequence"/>
</dbReference>